<dbReference type="InterPro" id="IPR015797">
    <property type="entry name" value="NUDIX_hydrolase-like_dom_sf"/>
</dbReference>
<dbReference type="InterPro" id="IPR000086">
    <property type="entry name" value="NUDIX_hydrolase_dom"/>
</dbReference>
<dbReference type="Proteomes" id="UP000034207">
    <property type="component" value="Unassembled WGS sequence"/>
</dbReference>
<dbReference type="EMBL" id="LBVV01000034">
    <property type="protein sequence ID" value="KKQ92890.1"/>
    <property type="molecule type" value="Genomic_DNA"/>
</dbReference>
<name>A0A0G0LXX5_UNCC2</name>
<comment type="caution">
    <text evidence="2">The sequence shown here is derived from an EMBL/GenBank/DDBJ whole genome shotgun (WGS) entry which is preliminary data.</text>
</comment>
<accession>A0A0G0LXX5</accession>
<dbReference type="PROSITE" id="PS51462">
    <property type="entry name" value="NUDIX"/>
    <property type="match status" value="1"/>
</dbReference>
<sequence>MLYQDVNGKKRFKPLGRKVSSDKRAYGIVFEDSKLLLVKPTYSQYFELPGGGLEGDEDISDALKYFLKRVVGKPFVKKVRFYIRNKDSYAISDYMFFRVEVEDTNRHDFNHGEIEEVKWVGLDELMNLRVKKIHLRMIRVLLS</sequence>
<organism evidence="2 3">
    <name type="scientific">candidate division CPR2 bacterium GW2011_GWC2_39_10</name>
    <dbReference type="NCBI Taxonomy" id="1618345"/>
    <lineage>
        <taxon>Bacteria</taxon>
        <taxon>Bacteria division CPR2</taxon>
    </lineage>
</organism>
<reference evidence="2 3" key="1">
    <citation type="journal article" date="2015" name="Nature">
        <title>rRNA introns, odd ribosomes, and small enigmatic genomes across a large radiation of phyla.</title>
        <authorList>
            <person name="Brown C.T."/>
            <person name="Hug L.A."/>
            <person name="Thomas B.C."/>
            <person name="Sharon I."/>
            <person name="Castelle C.J."/>
            <person name="Singh A."/>
            <person name="Wilkins M.J."/>
            <person name="Williams K.H."/>
            <person name="Banfield J.F."/>
        </authorList>
    </citation>
    <scope>NUCLEOTIDE SEQUENCE [LARGE SCALE GENOMIC DNA]</scope>
</reference>
<dbReference type="SUPFAM" id="SSF55811">
    <property type="entry name" value="Nudix"/>
    <property type="match status" value="1"/>
</dbReference>
<evidence type="ECO:0000313" key="2">
    <source>
        <dbReference type="EMBL" id="KKQ92890.1"/>
    </source>
</evidence>
<dbReference type="Gene3D" id="3.90.79.10">
    <property type="entry name" value="Nucleoside Triphosphate Pyrophosphohydrolase"/>
    <property type="match status" value="1"/>
</dbReference>
<feature type="domain" description="Nudix hydrolase" evidence="1">
    <location>
        <begin position="14"/>
        <end position="142"/>
    </location>
</feature>
<protein>
    <recommendedName>
        <fullName evidence="1">Nudix hydrolase domain-containing protein</fullName>
    </recommendedName>
</protein>
<dbReference type="Pfam" id="PF00293">
    <property type="entry name" value="NUDIX"/>
    <property type="match status" value="1"/>
</dbReference>
<evidence type="ECO:0000259" key="1">
    <source>
        <dbReference type="PROSITE" id="PS51462"/>
    </source>
</evidence>
<dbReference type="AlphaFoldDB" id="A0A0G0LXX5"/>
<evidence type="ECO:0000313" key="3">
    <source>
        <dbReference type="Proteomes" id="UP000034207"/>
    </source>
</evidence>
<proteinExistence type="predicted"/>
<gene>
    <name evidence="2" type="ORF">UT18_C0034G0005</name>
</gene>